<organism evidence="1 2">
    <name type="scientific">Schistosoma mattheei</name>
    <dbReference type="NCBI Taxonomy" id="31246"/>
    <lineage>
        <taxon>Eukaryota</taxon>
        <taxon>Metazoa</taxon>
        <taxon>Spiralia</taxon>
        <taxon>Lophotrochozoa</taxon>
        <taxon>Platyhelminthes</taxon>
        <taxon>Trematoda</taxon>
        <taxon>Digenea</taxon>
        <taxon>Strigeidida</taxon>
        <taxon>Schistosomatoidea</taxon>
        <taxon>Schistosomatidae</taxon>
        <taxon>Schistosoma</taxon>
    </lineage>
</organism>
<sequence>MGELCKATNKFGGKYSKPERPVKDKDGKTITEIKERRNRWVGCFGELLNRPAPFNPPYMKTSTSQEKHNIQWTRWIQFDYFNFTDDLVFLFYTEQTMQTKPNNVVDASSPVCLKIHKENRKIKKYYNLRSEYTEPDDKDLEHIEASKYTAVSQRNKNDQMQI</sequence>
<dbReference type="AlphaFoldDB" id="A0A183Q0Y7"/>
<evidence type="ECO:0000313" key="1">
    <source>
        <dbReference type="EMBL" id="VDP82019.1"/>
    </source>
</evidence>
<evidence type="ECO:0000313" key="2">
    <source>
        <dbReference type="Proteomes" id="UP000269396"/>
    </source>
</evidence>
<keyword evidence="2" id="KW-1185">Reference proteome</keyword>
<protein>
    <submittedName>
        <fullName evidence="1">Uncharacterized protein</fullName>
    </submittedName>
</protein>
<accession>A0A183Q0Y7</accession>
<reference evidence="1 2" key="1">
    <citation type="submission" date="2018-11" db="EMBL/GenBank/DDBJ databases">
        <authorList>
            <consortium name="Pathogen Informatics"/>
        </authorList>
    </citation>
    <scope>NUCLEOTIDE SEQUENCE [LARGE SCALE GENOMIC DNA]</scope>
    <source>
        <strain>Denwood</strain>
        <strain evidence="2">Zambia</strain>
    </source>
</reference>
<dbReference type="EMBL" id="UZAL01044033">
    <property type="protein sequence ID" value="VDP82019.1"/>
    <property type="molecule type" value="Genomic_DNA"/>
</dbReference>
<name>A0A183Q0Y7_9TREM</name>
<gene>
    <name evidence="1" type="ORF">SMTD_LOCUS20273</name>
</gene>
<dbReference type="Proteomes" id="UP000269396">
    <property type="component" value="Unassembled WGS sequence"/>
</dbReference>
<proteinExistence type="predicted"/>